<keyword evidence="6" id="KW-1133">Transmembrane helix</keyword>
<organism evidence="7 8">
    <name type="scientific">Rubinisphaera italica</name>
    <dbReference type="NCBI Taxonomy" id="2527969"/>
    <lineage>
        <taxon>Bacteria</taxon>
        <taxon>Pseudomonadati</taxon>
        <taxon>Planctomycetota</taxon>
        <taxon>Planctomycetia</taxon>
        <taxon>Planctomycetales</taxon>
        <taxon>Planctomycetaceae</taxon>
        <taxon>Rubinisphaera</taxon>
    </lineage>
</organism>
<keyword evidence="7" id="KW-0969">Cilium</keyword>
<keyword evidence="4" id="KW-0975">Bacterial flagellum</keyword>
<evidence type="ECO:0000313" key="8">
    <source>
        <dbReference type="Proteomes" id="UP000316095"/>
    </source>
</evidence>
<dbReference type="Pfam" id="PF02119">
    <property type="entry name" value="FlgI"/>
    <property type="match status" value="1"/>
</dbReference>
<dbReference type="Proteomes" id="UP000316095">
    <property type="component" value="Unassembled WGS sequence"/>
</dbReference>
<feature type="compositionally biased region" description="Polar residues" evidence="5">
    <location>
        <begin position="597"/>
        <end position="621"/>
    </location>
</feature>
<dbReference type="GO" id="GO:0009428">
    <property type="term" value="C:bacterial-type flagellum basal body, distal rod, P ring"/>
    <property type="evidence" value="ECO:0007669"/>
    <property type="project" value="InterPro"/>
</dbReference>
<name>A0A5C5WXJ7_9PLAN</name>
<dbReference type="AlphaFoldDB" id="A0A5C5WXJ7"/>
<dbReference type="InterPro" id="IPR016024">
    <property type="entry name" value="ARM-type_fold"/>
</dbReference>
<evidence type="ECO:0000313" key="7">
    <source>
        <dbReference type="EMBL" id="TWT55684.1"/>
    </source>
</evidence>
<evidence type="ECO:0000256" key="5">
    <source>
        <dbReference type="SAM" id="MobiDB-lite"/>
    </source>
</evidence>
<keyword evidence="7" id="KW-0282">Flagellum</keyword>
<dbReference type="PANTHER" id="PTHR30381:SF0">
    <property type="entry name" value="FLAGELLAR P-RING PROTEIN"/>
    <property type="match status" value="1"/>
</dbReference>
<evidence type="ECO:0000256" key="3">
    <source>
        <dbReference type="ARBA" id="ARBA00022729"/>
    </source>
</evidence>
<dbReference type="PANTHER" id="PTHR30381">
    <property type="entry name" value="FLAGELLAR P-RING PERIPLASMIC PROTEIN FLGI"/>
    <property type="match status" value="1"/>
</dbReference>
<comment type="function">
    <text evidence="1">Assembles around the rod to form the L-ring and probably protects the motor/basal body from shearing forces during rotation.</text>
</comment>
<evidence type="ECO:0000256" key="6">
    <source>
        <dbReference type="SAM" id="Phobius"/>
    </source>
</evidence>
<sequence>MSEYHRDASIHEIPVRPKMYPVTITDREEAAYCAPRIGFIFSLMILVIVCGCSDMNLMMPTMLKKMEFKTAQGNDKGDSFEDDFNLDQPKVINPPFLGEYVVVSGLNLVTLEGVGLVSGLDGTGGDPPPSQYRTELLKDMRRRDIEDPNRIISSPSTALVIVRAYLPPLVSPGEKFDIEVRLPEGSETTSLNGGWLLECKLTERAIVAGKGVLEGKARAKGSGPILVSTGEDSSSSLLKRGHIVGGGVAFENRDMYLFMRNEFRSVRNSTRVAQRIGVRFFSYDSYGKREPLAKAKTDQKLVLKIHPAYKDNFPRYVQVIQNIAFRETEIERQVRLERLEKELLIPEKAEQAALQLEAIGPDAIPMLKNGLTADYFECRFHSAVALSYLGEPAGLETLYIAARDVPAFRVFALTAMTVVEEGETFAYLRQLMDEPLLETRYGAFRGMTTIDENEPFARGELLNDQCKLHELKIGGEPMIHLTHRQKAEIVLFGDKLQFHTPLALTAGPHIMVNSAPGSNEVVISKYRIGEPDQRKVVSTNIADVIRAAAEMGASYPDIAQMLVQAERQLNLPGPIGIDMLPEAGRYYQRPDKPDGNTPHQANSNGKKTKVGRSNMTPNPYTKISEENEEEATKPILSTEILEEEIIEDPTATEIEPDADGEQEMKSAESSKEPEPVERGSNPIKRLKTFMKQKTHGELVYPEQEEE</sequence>
<accession>A0A5C5WXJ7</accession>
<keyword evidence="7" id="KW-0966">Cell projection</keyword>
<feature type="region of interest" description="Disordered" evidence="5">
    <location>
        <begin position="585"/>
        <end position="706"/>
    </location>
</feature>
<dbReference type="GO" id="GO:0071973">
    <property type="term" value="P:bacterial-type flagellum-dependent cell motility"/>
    <property type="evidence" value="ECO:0007669"/>
    <property type="project" value="InterPro"/>
</dbReference>
<comment type="subcellular location">
    <subcellularLocation>
        <location evidence="2">Bacterial flagellum basal body</location>
    </subcellularLocation>
</comment>
<keyword evidence="6" id="KW-0812">Transmembrane</keyword>
<dbReference type="EMBL" id="SJPG01000002">
    <property type="protein sequence ID" value="TWT55684.1"/>
    <property type="molecule type" value="Genomic_DNA"/>
</dbReference>
<evidence type="ECO:0000256" key="4">
    <source>
        <dbReference type="ARBA" id="ARBA00023143"/>
    </source>
</evidence>
<dbReference type="SUPFAM" id="SSF48371">
    <property type="entry name" value="ARM repeat"/>
    <property type="match status" value="1"/>
</dbReference>
<comment type="caution">
    <text evidence="7">The sequence shown here is derived from an EMBL/GenBank/DDBJ whole genome shotgun (WGS) entry which is preliminary data.</text>
</comment>
<dbReference type="RefSeq" id="WP_165442005.1">
    <property type="nucleotide sequence ID" value="NZ_SJPG01000002.1"/>
</dbReference>
<keyword evidence="8" id="KW-1185">Reference proteome</keyword>
<dbReference type="GO" id="GO:0005198">
    <property type="term" value="F:structural molecule activity"/>
    <property type="evidence" value="ECO:0007669"/>
    <property type="project" value="InterPro"/>
</dbReference>
<evidence type="ECO:0000256" key="2">
    <source>
        <dbReference type="ARBA" id="ARBA00004117"/>
    </source>
</evidence>
<feature type="transmembrane region" description="Helical" evidence="6">
    <location>
        <begin position="37"/>
        <end position="59"/>
    </location>
</feature>
<dbReference type="InterPro" id="IPR001782">
    <property type="entry name" value="Flag_FlgI"/>
</dbReference>
<dbReference type="PRINTS" id="PR01010">
    <property type="entry name" value="FLGPRINGFLGI"/>
</dbReference>
<proteinExistence type="predicted"/>
<dbReference type="GO" id="GO:0030288">
    <property type="term" value="C:outer membrane-bounded periplasmic space"/>
    <property type="evidence" value="ECO:0007669"/>
    <property type="project" value="InterPro"/>
</dbReference>
<feature type="compositionally biased region" description="Basic and acidic residues" evidence="5">
    <location>
        <begin position="662"/>
        <end position="677"/>
    </location>
</feature>
<gene>
    <name evidence="7" type="ORF">Pan54_53300</name>
</gene>
<feature type="compositionally biased region" description="Basic residues" evidence="5">
    <location>
        <begin position="684"/>
        <end position="693"/>
    </location>
</feature>
<protein>
    <submittedName>
        <fullName evidence="7">Flagellar basal body P-ring protein</fullName>
    </submittedName>
</protein>
<evidence type="ECO:0000256" key="1">
    <source>
        <dbReference type="ARBA" id="ARBA00002591"/>
    </source>
</evidence>
<keyword evidence="3" id="KW-0732">Signal</keyword>
<reference evidence="7 8" key="1">
    <citation type="submission" date="2019-02" db="EMBL/GenBank/DDBJ databases">
        <title>Deep-cultivation of Planctomycetes and their phenomic and genomic characterization uncovers novel biology.</title>
        <authorList>
            <person name="Wiegand S."/>
            <person name="Jogler M."/>
            <person name="Boedeker C."/>
            <person name="Pinto D."/>
            <person name="Vollmers J."/>
            <person name="Rivas-Marin E."/>
            <person name="Kohn T."/>
            <person name="Peeters S.H."/>
            <person name="Heuer A."/>
            <person name="Rast P."/>
            <person name="Oberbeckmann S."/>
            <person name="Bunk B."/>
            <person name="Jeske O."/>
            <person name="Meyerdierks A."/>
            <person name="Storesund J.E."/>
            <person name="Kallscheuer N."/>
            <person name="Luecker S."/>
            <person name="Lage O.M."/>
            <person name="Pohl T."/>
            <person name="Merkel B.J."/>
            <person name="Hornburger P."/>
            <person name="Mueller R.-W."/>
            <person name="Bruemmer F."/>
            <person name="Labrenz M."/>
            <person name="Spormann A.M."/>
            <person name="Op Den Camp H."/>
            <person name="Overmann J."/>
            <person name="Amann R."/>
            <person name="Jetten M.S.M."/>
            <person name="Mascher T."/>
            <person name="Medema M.H."/>
            <person name="Devos D.P."/>
            <person name="Kaster A.-K."/>
            <person name="Ovreas L."/>
            <person name="Rohde M."/>
            <person name="Galperin M.Y."/>
            <person name="Jogler C."/>
        </authorList>
    </citation>
    <scope>NUCLEOTIDE SEQUENCE [LARGE SCALE GENOMIC DNA]</scope>
    <source>
        <strain evidence="7 8">Pan54</strain>
    </source>
</reference>
<keyword evidence="6" id="KW-0472">Membrane</keyword>